<evidence type="ECO:0000256" key="1">
    <source>
        <dbReference type="ARBA" id="ARBA00022598"/>
    </source>
</evidence>
<dbReference type="InterPro" id="IPR023890">
    <property type="entry name" value="Pyrrolys_PylC"/>
</dbReference>
<dbReference type="PANTHER" id="PTHR43055:SF1">
    <property type="entry name" value="FORMATE-DEPENDENT PHOSPHORIBOSYLGLYCINAMIDE FORMYLTRANSFERASE"/>
    <property type="match status" value="1"/>
</dbReference>
<dbReference type="RefSeq" id="WP_005024750.1">
    <property type="nucleotide sequence ID" value="NZ_KE150239.1"/>
</dbReference>
<dbReference type="NCBIfam" id="TIGR03909">
    <property type="entry name" value="pyrrolys_PylC"/>
    <property type="match status" value="1"/>
</dbReference>
<keyword evidence="1" id="KW-0436">Ligase</keyword>
<dbReference type="GO" id="GO:0016874">
    <property type="term" value="F:ligase activity"/>
    <property type="evidence" value="ECO:0007669"/>
    <property type="project" value="UniProtKB-KW"/>
</dbReference>
<gene>
    <name evidence="6" type="ORF">HMPREF0179_00547</name>
</gene>
<dbReference type="Pfam" id="PF02655">
    <property type="entry name" value="ATP-grasp_3"/>
    <property type="match status" value="1"/>
</dbReference>
<dbReference type="GO" id="GO:0046872">
    <property type="term" value="F:metal ion binding"/>
    <property type="evidence" value="ECO:0007669"/>
    <property type="project" value="InterPro"/>
</dbReference>
<dbReference type="InterPro" id="IPR003806">
    <property type="entry name" value="ATP-grasp_PylC-type"/>
</dbReference>
<dbReference type="OrthoDB" id="5415832at2"/>
<name>E5Y2Y6_BILW3</name>
<evidence type="ECO:0000259" key="5">
    <source>
        <dbReference type="PROSITE" id="PS50975"/>
    </source>
</evidence>
<dbReference type="PROSITE" id="PS50975">
    <property type="entry name" value="ATP_GRASP"/>
    <property type="match status" value="1"/>
</dbReference>
<dbReference type="STRING" id="563192.HMPREF0179_00547"/>
<accession>E5Y2Y6</accession>
<evidence type="ECO:0000256" key="3">
    <source>
        <dbReference type="ARBA" id="ARBA00022840"/>
    </source>
</evidence>
<evidence type="ECO:0000313" key="6">
    <source>
        <dbReference type="EMBL" id="EFV45640.1"/>
    </source>
</evidence>
<dbReference type="SUPFAM" id="SSF56059">
    <property type="entry name" value="Glutathione synthetase ATP-binding domain-like"/>
    <property type="match status" value="1"/>
</dbReference>
<keyword evidence="7" id="KW-1185">Reference proteome</keyword>
<dbReference type="eggNOG" id="COG0026">
    <property type="taxonomic scope" value="Bacteria"/>
</dbReference>
<dbReference type="GO" id="GO:0005524">
    <property type="term" value="F:ATP binding"/>
    <property type="evidence" value="ECO:0007669"/>
    <property type="project" value="UniProtKB-UniRule"/>
</dbReference>
<dbReference type="AlphaFoldDB" id="E5Y2Y6"/>
<dbReference type="Gene3D" id="3.30.470.20">
    <property type="entry name" value="ATP-grasp fold, B domain"/>
    <property type="match status" value="1"/>
</dbReference>
<evidence type="ECO:0000256" key="2">
    <source>
        <dbReference type="ARBA" id="ARBA00022741"/>
    </source>
</evidence>
<reference evidence="6 7" key="1">
    <citation type="submission" date="2010-10" db="EMBL/GenBank/DDBJ databases">
        <authorList>
            <consortium name="The Broad Institute Genome Sequencing Platform"/>
            <person name="Ward D."/>
            <person name="Earl A."/>
            <person name="Feldgarden M."/>
            <person name="Young S.K."/>
            <person name="Gargeya S."/>
            <person name="Zeng Q."/>
            <person name="Alvarado L."/>
            <person name="Berlin A."/>
            <person name="Bochicchio J."/>
            <person name="Chapman S.B."/>
            <person name="Chen Z."/>
            <person name="Freedman E."/>
            <person name="Gellesch M."/>
            <person name="Goldberg J."/>
            <person name="Griggs A."/>
            <person name="Gujja S."/>
            <person name="Heilman E."/>
            <person name="Heiman D."/>
            <person name="Howarth C."/>
            <person name="Mehta T."/>
            <person name="Neiman D."/>
            <person name="Pearson M."/>
            <person name="Roberts A."/>
            <person name="Saif S."/>
            <person name="Shea T."/>
            <person name="Shenoy N."/>
            <person name="Sisk P."/>
            <person name="Stolte C."/>
            <person name="Sykes S."/>
            <person name="White J."/>
            <person name="Yandava C."/>
            <person name="Allen-Vercoe E."/>
            <person name="Sibley C."/>
            <person name="Ambrose C.E."/>
            <person name="Strauss J."/>
            <person name="Daigneault M."/>
            <person name="Haas B."/>
            <person name="Nusbaum C."/>
            <person name="Birren B."/>
        </authorList>
    </citation>
    <scope>NUCLEOTIDE SEQUENCE [LARGE SCALE GENOMIC DNA]</scope>
    <source>
        <strain evidence="6 7">3_1_6</strain>
    </source>
</reference>
<organism evidence="6 7">
    <name type="scientific">Bilophila wadsworthia (strain 3_1_6)</name>
    <dbReference type="NCBI Taxonomy" id="563192"/>
    <lineage>
        <taxon>Bacteria</taxon>
        <taxon>Pseudomonadati</taxon>
        <taxon>Thermodesulfobacteriota</taxon>
        <taxon>Desulfovibrionia</taxon>
        <taxon>Desulfovibrionales</taxon>
        <taxon>Desulfovibrionaceae</taxon>
        <taxon>Bilophila</taxon>
    </lineage>
</organism>
<dbReference type="EMBL" id="ADCP02000002">
    <property type="protein sequence ID" value="EFV45640.1"/>
    <property type="molecule type" value="Genomic_DNA"/>
</dbReference>
<dbReference type="Proteomes" id="UP000006034">
    <property type="component" value="Unassembled WGS sequence"/>
</dbReference>
<dbReference type="Gene3D" id="3.40.50.720">
    <property type="entry name" value="NAD(P)-binding Rossmann-like Domain"/>
    <property type="match status" value="1"/>
</dbReference>
<proteinExistence type="predicted"/>
<dbReference type="HOGENOM" id="CLU_707177_0_0_7"/>
<evidence type="ECO:0000256" key="4">
    <source>
        <dbReference type="PROSITE-ProRule" id="PRU00409"/>
    </source>
</evidence>
<feature type="domain" description="ATP-grasp" evidence="5">
    <location>
        <begin position="113"/>
        <end position="289"/>
    </location>
</feature>
<keyword evidence="2 4" id="KW-0547">Nucleotide-binding</keyword>
<dbReference type="InterPro" id="IPR011761">
    <property type="entry name" value="ATP-grasp"/>
</dbReference>
<sequence length="392" mass="42155">MRVTIVGGGLQGVELCWLARKAGWGTLLVDERPAPPALRLADVFAQCDVTKLGGSGVLTRKVEHQILGTDIVIPALENAAALAALDGWCAREGMLFAFDPFAYEVTSSKLRSRDLFLRCGTPIPQPAARADTKVFPIIAKPSEGSGSRGVRLLSDEAELRAYIPEGFDAEGWVLESYCPGPSLSLEICGTPGNYRIFQVTDLLMDEAFDCRGVVAPTGSSPSFVREMEAALLNLAEMLRLHGLMDLEVIQTPEGMRVLEIDARFPSQTPTAVWLSTGVNLAEHLAACFFPYAPGSGLGAPRFARYEHVLCKDGGLHFLGEHIMGQFGPLEPVNGFCGADEALVGGSLLSGSWAATLMFAGQDAEDVASRRSDCIEHLRELAERQTGKTIFKG</sequence>
<reference evidence="6 7" key="2">
    <citation type="submission" date="2013-04" db="EMBL/GenBank/DDBJ databases">
        <title>The Genome Sequence of Bilophila wadsworthia 3_1_6.</title>
        <authorList>
            <consortium name="The Broad Institute Genomics Platform"/>
            <person name="Earl A."/>
            <person name="Ward D."/>
            <person name="Feldgarden M."/>
            <person name="Gevers D."/>
            <person name="Sibley C."/>
            <person name="Strauss J."/>
            <person name="Allen-Vercoe E."/>
            <person name="Walker B."/>
            <person name="Young S."/>
            <person name="Zeng Q."/>
            <person name="Gargeya S."/>
            <person name="Fitzgerald M."/>
            <person name="Haas B."/>
            <person name="Abouelleil A."/>
            <person name="Allen A.W."/>
            <person name="Alvarado L."/>
            <person name="Arachchi H.M."/>
            <person name="Berlin A.M."/>
            <person name="Chapman S.B."/>
            <person name="Gainer-Dewar J."/>
            <person name="Goldberg J."/>
            <person name="Griggs A."/>
            <person name="Gujja S."/>
            <person name="Hansen M."/>
            <person name="Howarth C."/>
            <person name="Imamovic A."/>
            <person name="Ireland A."/>
            <person name="Larimer J."/>
            <person name="McCowan C."/>
            <person name="Murphy C."/>
            <person name="Pearson M."/>
            <person name="Poon T.W."/>
            <person name="Priest M."/>
            <person name="Roberts A."/>
            <person name="Saif S."/>
            <person name="Shea T."/>
            <person name="Sisk P."/>
            <person name="Sykes S."/>
            <person name="Wortman J."/>
            <person name="Nusbaum C."/>
            <person name="Birren B."/>
        </authorList>
    </citation>
    <scope>NUCLEOTIDE SEQUENCE [LARGE SCALE GENOMIC DNA]</scope>
    <source>
        <strain evidence="6 7">3_1_6</strain>
    </source>
</reference>
<dbReference type="GO" id="GO:0005829">
    <property type="term" value="C:cytosol"/>
    <property type="evidence" value="ECO:0007669"/>
    <property type="project" value="TreeGrafter"/>
</dbReference>
<dbReference type="GO" id="GO:0071524">
    <property type="term" value="P:pyrrolysine biosynthetic process"/>
    <property type="evidence" value="ECO:0007669"/>
    <property type="project" value="InterPro"/>
</dbReference>
<dbReference type="PANTHER" id="PTHR43055">
    <property type="entry name" value="FORMATE-DEPENDENT PHOSPHORIBOSYLGLYCINAMIDE FORMYLTRANSFERASE"/>
    <property type="match status" value="1"/>
</dbReference>
<keyword evidence="3 4" id="KW-0067">ATP-binding</keyword>
<evidence type="ECO:0000313" key="7">
    <source>
        <dbReference type="Proteomes" id="UP000006034"/>
    </source>
</evidence>
<protein>
    <submittedName>
        <fullName evidence="6">Pyrrolysine biosynthesis protein PylC</fullName>
    </submittedName>
</protein>
<comment type="caution">
    <text evidence="6">The sequence shown here is derived from an EMBL/GenBank/DDBJ whole genome shotgun (WGS) entry which is preliminary data.</text>
</comment>
<dbReference type="GeneID" id="78087266"/>